<dbReference type="PANTHER" id="PTHR36966:SF1">
    <property type="entry name" value="REP-ASSOCIATED TYROSINE TRANSPOSASE"/>
    <property type="match status" value="1"/>
</dbReference>
<organism evidence="2 3">
    <name type="scientific">Methylocaldum szegediense</name>
    <dbReference type="NCBI Taxonomy" id="73780"/>
    <lineage>
        <taxon>Bacteria</taxon>
        <taxon>Pseudomonadati</taxon>
        <taxon>Pseudomonadota</taxon>
        <taxon>Gammaproteobacteria</taxon>
        <taxon>Methylococcales</taxon>
        <taxon>Methylococcaceae</taxon>
        <taxon>Methylocaldum</taxon>
    </lineage>
</organism>
<dbReference type="Proteomes" id="UP001162030">
    <property type="component" value="Chromosome"/>
</dbReference>
<dbReference type="InterPro" id="IPR036515">
    <property type="entry name" value="Transposase_17_sf"/>
</dbReference>
<dbReference type="InterPro" id="IPR002686">
    <property type="entry name" value="Transposase_17"/>
</dbReference>
<proteinExistence type="predicted"/>
<evidence type="ECO:0000259" key="1">
    <source>
        <dbReference type="SMART" id="SM01321"/>
    </source>
</evidence>
<sequence>MSVFPGVSLLHCRLEIDIAIPDYRRYRVSGGTYFFTVNLRERYPSDLLIRRIDLLRTVGRHVRTQRPFHIDAWVVLPDHLHAVWTLPPGDDDFTNRWRLIKQGFCKGLLPTERHSKVRIARGERGIWQR</sequence>
<evidence type="ECO:0000313" key="3">
    <source>
        <dbReference type="Proteomes" id="UP001162030"/>
    </source>
</evidence>
<accession>A0ABM9HW25</accession>
<reference evidence="2 3" key="1">
    <citation type="submission" date="2023-03" db="EMBL/GenBank/DDBJ databases">
        <authorList>
            <person name="Pearce D."/>
        </authorList>
    </citation>
    <scope>NUCLEOTIDE SEQUENCE [LARGE SCALE GENOMIC DNA]</scope>
    <source>
        <strain evidence="2">Msz</strain>
    </source>
</reference>
<dbReference type="NCBIfam" id="NF047646">
    <property type="entry name" value="REP_Tyr_transpos"/>
    <property type="match status" value="1"/>
</dbReference>
<dbReference type="Gene3D" id="3.30.70.1290">
    <property type="entry name" value="Transposase IS200-like"/>
    <property type="match status" value="1"/>
</dbReference>
<protein>
    <submittedName>
        <fullName evidence="2">Transposase</fullName>
    </submittedName>
</protein>
<dbReference type="SUPFAM" id="SSF143422">
    <property type="entry name" value="Transposase IS200-like"/>
    <property type="match status" value="1"/>
</dbReference>
<name>A0ABM9HW25_9GAMM</name>
<dbReference type="PANTHER" id="PTHR36966">
    <property type="entry name" value="REP-ASSOCIATED TYROSINE TRANSPOSASE"/>
    <property type="match status" value="1"/>
</dbReference>
<dbReference type="SMART" id="SM01321">
    <property type="entry name" value="Y1_Tnp"/>
    <property type="match status" value="1"/>
</dbReference>
<keyword evidence="3" id="KW-1185">Reference proteome</keyword>
<dbReference type="EMBL" id="OX458333">
    <property type="protein sequence ID" value="CAI8722104.1"/>
    <property type="molecule type" value="Genomic_DNA"/>
</dbReference>
<evidence type="ECO:0000313" key="2">
    <source>
        <dbReference type="EMBL" id="CAI8722104.1"/>
    </source>
</evidence>
<gene>
    <name evidence="2" type="ORF">MSZNOR_0112</name>
</gene>
<feature type="domain" description="Transposase IS200-like" evidence="1">
    <location>
        <begin position="28"/>
        <end position="128"/>
    </location>
</feature>
<dbReference type="InterPro" id="IPR052715">
    <property type="entry name" value="RAYT_transposase"/>
</dbReference>